<evidence type="ECO:0000256" key="6">
    <source>
        <dbReference type="ARBA" id="ARBA00022692"/>
    </source>
</evidence>
<gene>
    <name evidence="11" type="ORF">GCM10009827_118650</name>
</gene>
<dbReference type="EMBL" id="BAAAQD010000062">
    <property type="protein sequence ID" value="GAA1577081.1"/>
    <property type="molecule type" value="Genomic_DNA"/>
</dbReference>
<accession>A0ABP4PAS3</accession>
<evidence type="ECO:0000256" key="5">
    <source>
        <dbReference type="ARBA" id="ARBA00022500"/>
    </source>
</evidence>
<keyword evidence="9 10" id="KW-0472">Membrane</keyword>
<comment type="caution">
    <text evidence="11">The sequence shown here is derived from an EMBL/GenBank/DDBJ whole genome shotgun (WGS) entry which is preliminary data.</text>
</comment>
<name>A0ABP4PAS3_9ACTN</name>
<evidence type="ECO:0000256" key="4">
    <source>
        <dbReference type="ARBA" id="ARBA00022475"/>
    </source>
</evidence>
<proteinExistence type="inferred from homology"/>
<evidence type="ECO:0000256" key="1">
    <source>
        <dbReference type="ARBA" id="ARBA00002254"/>
    </source>
</evidence>
<evidence type="ECO:0000256" key="10">
    <source>
        <dbReference type="RuleBase" id="RU364125"/>
    </source>
</evidence>
<keyword evidence="4 10" id="KW-1003">Cell membrane</keyword>
<keyword evidence="12" id="KW-1185">Reference proteome</keyword>
<comment type="similarity">
    <text evidence="3 10">Belongs to the FliL family.</text>
</comment>
<dbReference type="Proteomes" id="UP001501470">
    <property type="component" value="Unassembled WGS sequence"/>
</dbReference>
<comment type="function">
    <text evidence="1 10">Controls the rotational direction of flagella during chemotaxis.</text>
</comment>
<evidence type="ECO:0000256" key="7">
    <source>
        <dbReference type="ARBA" id="ARBA00022779"/>
    </source>
</evidence>
<dbReference type="InterPro" id="IPR005503">
    <property type="entry name" value="FliL"/>
</dbReference>
<dbReference type="Pfam" id="PF03748">
    <property type="entry name" value="FliL"/>
    <property type="match status" value="1"/>
</dbReference>
<keyword evidence="8 10" id="KW-1133">Transmembrane helix</keyword>
<feature type="transmembrane region" description="Helical" evidence="10">
    <location>
        <begin position="23"/>
        <end position="44"/>
    </location>
</feature>
<evidence type="ECO:0000256" key="3">
    <source>
        <dbReference type="ARBA" id="ARBA00008281"/>
    </source>
</evidence>
<protein>
    <recommendedName>
        <fullName evidence="10">Flagellar protein FliL</fullName>
    </recommendedName>
</protein>
<evidence type="ECO:0000256" key="9">
    <source>
        <dbReference type="ARBA" id="ARBA00023136"/>
    </source>
</evidence>
<organism evidence="11 12">
    <name type="scientific">Dactylosporangium maewongense</name>
    <dbReference type="NCBI Taxonomy" id="634393"/>
    <lineage>
        <taxon>Bacteria</taxon>
        <taxon>Bacillati</taxon>
        <taxon>Actinomycetota</taxon>
        <taxon>Actinomycetes</taxon>
        <taxon>Micromonosporales</taxon>
        <taxon>Micromonosporaceae</taxon>
        <taxon>Dactylosporangium</taxon>
    </lineage>
</organism>
<dbReference type="PANTHER" id="PTHR35091:SF2">
    <property type="entry name" value="FLAGELLAR PROTEIN FLIL"/>
    <property type="match status" value="1"/>
</dbReference>
<reference evidence="12" key="1">
    <citation type="journal article" date="2019" name="Int. J. Syst. Evol. Microbiol.">
        <title>The Global Catalogue of Microorganisms (GCM) 10K type strain sequencing project: providing services to taxonomists for standard genome sequencing and annotation.</title>
        <authorList>
            <consortium name="The Broad Institute Genomics Platform"/>
            <consortium name="The Broad Institute Genome Sequencing Center for Infectious Disease"/>
            <person name="Wu L."/>
            <person name="Ma J."/>
        </authorList>
    </citation>
    <scope>NUCLEOTIDE SEQUENCE [LARGE SCALE GENOMIC DNA]</scope>
    <source>
        <strain evidence="12">JCM 15933</strain>
    </source>
</reference>
<evidence type="ECO:0000313" key="11">
    <source>
        <dbReference type="EMBL" id="GAA1577081.1"/>
    </source>
</evidence>
<evidence type="ECO:0000256" key="2">
    <source>
        <dbReference type="ARBA" id="ARBA00004162"/>
    </source>
</evidence>
<keyword evidence="7 10" id="KW-0283">Flagellar rotation</keyword>
<comment type="subcellular location">
    <subcellularLocation>
        <location evidence="2">Cell membrane</location>
        <topology evidence="2">Single-pass membrane protein</topology>
    </subcellularLocation>
</comment>
<sequence>MAKDEKAAQAETEEAPKKSRKKLIMIIAIVVVLLGGGAGGYFMFKPSSATAAPEPEPGAVVPLDPVTINLADGHFLKLRLSLQATADAAEAPDGSKALDIAIELYSNRPMAELMSNTERERSKAELREKIEKAYTVDKTKEIMDVYFTSFVIQ</sequence>
<dbReference type="PANTHER" id="PTHR35091">
    <property type="entry name" value="FLAGELLAR PROTEIN FLIL"/>
    <property type="match status" value="1"/>
</dbReference>
<evidence type="ECO:0000256" key="8">
    <source>
        <dbReference type="ARBA" id="ARBA00022989"/>
    </source>
</evidence>
<evidence type="ECO:0000313" key="12">
    <source>
        <dbReference type="Proteomes" id="UP001501470"/>
    </source>
</evidence>
<keyword evidence="5 10" id="KW-0145">Chemotaxis</keyword>
<dbReference type="RefSeq" id="WP_344515733.1">
    <property type="nucleotide sequence ID" value="NZ_BAAAQD010000062.1"/>
</dbReference>
<keyword evidence="6 10" id="KW-0812">Transmembrane</keyword>